<dbReference type="Proteomes" id="UP000001312">
    <property type="component" value="Unassembled WGS sequence"/>
</dbReference>
<protein>
    <submittedName>
        <fullName evidence="1">Uncharacterized protein</fullName>
    </submittedName>
</protein>
<dbReference type="HOGENOM" id="CLU_2470432_0_0_1"/>
<dbReference type="GeneID" id="5494498"/>
<dbReference type="AlphaFoldDB" id="A7E4A2"/>
<accession>A7E4A2</accession>
<dbReference type="KEGG" id="ssl:SS1G_00124"/>
<name>A7E4A2_SCLS1</name>
<organism evidence="1 2">
    <name type="scientific">Sclerotinia sclerotiorum (strain ATCC 18683 / 1980 / Ss-1)</name>
    <name type="common">White mold</name>
    <name type="synonym">Whetzelinia sclerotiorum</name>
    <dbReference type="NCBI Taxonomy" id="665079"/>
    <lineage>
        <taxon>Eukaryota</taxon>
        <taxon>Fungi</taxon>
        <taxon>Dikarya</taxon>
        <taxon>Ascomycota</taxon>
        <taxon>Pezizomycotina</taxon>
        <taxon>Leotiomycetes</taxon>
        <taxon>Helotiales</taxon>
        <taxon>Sclerotiniaceae</taxon>
        <taxon>Sclerotinia</taxon>
    </lineage>
</organism>
<sequence>MALIGRFIDFRLALKAMESDKSRALEIVPNAELVHPGLPLVEAFLNDAVDGDQAARYLLETYAIDGVDVDFARFLKDWNDLVRLSKIV</sequence>
<evidence type="ECO:0000313" key="2">
    <source>
        <dbReference type="Proteomes" id="UP000001312"/>
    </source>
</evidence>
<keyword evidence="2" id="KW-1185">Reference proteome</keyword>
<reference evidence="2" key="1">
    <citation type="journal article" date="2011" name="PLoS Genet.">
        <title>Genomic analysis of the necrotrophic fungal pathogens Sclerotinia sclerotiorum and Botrytis cinerea.</title>
        <authorList>
            <person name="Amselem J."/>
            <person name="Cuomo C.A."/>
            <person name="van Kan J.A."/>
            <person name="Viaud M."/>
            <person name="Benito E.P."/>
            <person name="Couloux A."/>
            <person name="Coutinho P.M."/>
            <person name="de Vries R.P."/>
            <person name="Dyer P.S."/>
            <person name="Fillinger S."/>
            <person name="Fournier E."/>
            <person name="Gout L."/>
            <person name="Hahn M."/>
            <person name="Kohn L."/>
            <person name="Lapalu N."/>
            <person name="Plummer K.M."/>
            <person name="Pradier J.M."/>
            <person name="Quevillon E."/>
            <person name="Sharon A."/>
            <person name="Simon A."/>
            <person name="ten Have A."/>
            <person name="Tudzynski B."/>
            <person name="Tudzynski P."/>
            <person name="Wincker P."/>
            <person name="Andrew M."/>
            <person name="Anthouard V."/>
            <person name="Beever R.E."/>
            <person name="Beffa R."/>
            <person name="Benoit I."/>
            <person name="Bouzid O."/>
            <person name="Brault B."/>
            <person name="Chen Z."/>
            <person name="Choquer M."/>
            <person name="Collemare J."/>
            <person name="Cotton P."/>
            <person name="Danchin E.G."/>
            <person name="Da Silva C."/>
            <person name="Gautier A."/>
            <person name="Giraud C."/>
            <person name="Giraud T."/>
            <person name="Gonzalez C."/>
            <person name="Grossetete S."/>
            <person name="Guldener U."/>
            <person name="Henrissat B."/>
            <person name="Howlett B.J."/>
            <person name="Kodira C."/>
            <person name="Kretschmer M."/>
            <person name="Lappartient A."/>
            <person name="Leroch M."/>
            <person name="Levis C."/>
            <person name="Mauceli E."/>
            <person name="Neuveglise C."/>
            <person name="Oeser B."/>
            <person name="Pearson M."/>
            <person name="Poulain J."/>
            <person name="Poussereau N."/>
            <person name="Quesneville H."/>
            <person name="Rascle C."/>
            <person name="Schumacher J."/>
            <person name="Segurens B."/>
            <person name="Sexton A."/>
            <person name="Silva E."/>
            <person name="Sirven C."/>
            <person name="Soanes D.M."/>
            <person name="Talbot N.J."/>
            <person name="Templeton M."/>
            <person name="Yandava C."/>
            <person name="Yarden O."/>
            <person name="Zeng Q."/>
            <person name="Rollins J.A."/>
            <person name="Lebrun M.H."/>
            <person name="Dickman M."/>
        </authorList>
    </citation>
    <scope>NUCLEOTIDE SEQUENCE [LARGE SCALE GENOMIC DNA]</scope>
    <source>
        <strain evidence="2">ATCC 18683 / 1980 / Ss-1</strain>
    </source>
</reference>
<dbReference type="EMBL" id="CH476621">
    <property type="protein sequence ID" value="EDN90724.1"/>
    <property type="molecule type" value="Genomic_DNA"/>
</dbReference>
<dbReference type="RefSeq" id="XP_001598038.1">
    <property type="nucleotide sequence ID" value="XM_001597988.1"/>
</dbReference>
<dbReference type="InParanoid" id="A7E4A2"/>
<gene>
    <name evidence="1" type="ORF">SS1G_00124</name>
</gene>
<evidence type="ECO:0000313" key="1">
    <source>
        <dbReference type="EMBL" id="EDN90724.1"/>
    </source>
</evidence>
<proteinExistence type="predicted"/>